<feature type="transmembrane region" description="Helical" evidence="8">
    <location>
        <begin position="113"/>
        <end position="132"/>
    </location>
</feature>
<dbReference type="InterPro" id="IPR035906">
    <property type="entry name" value="MetI-like_sf"/>
</dbReference>
<proteinExistence type="inferred from homology"/>
<dbReference type="PANTHER" id="PTHR42929">
    <property type="entry name" value="INNER MEMBRANE ABC TRANSPORTER PERMEASE PROTEIN YDCU-RELATED-RELATED"/>
    <property type="match status" value="1"/>
</dbReference>
<evidence type="ECO:0000256" key="5">
    <source>
        <dbReference type="ARBA" id="ARBA00022692"/>
    </source>
</evidence>
<evidence type="ECO:0000313" key="11">
    <source>
        <dbReference type="Proteomes" id="UP000192140"/>
    </source>
</evidence>
<evidence type="ECO:0000256" key="6">
    <source>
        <dbReference type="ARBA" id="ARBA00022989"/>
    </source>
</evidence>
<evidence type="ECO:0000256" key="4">
    <source>
        <dbReference type="ARBA" id="ARBA00022475"/>
    </source>
</evidence>
<dbReference type="InterPro" id="IPR000515">
    <property type="entry name" value="MetI-like"/>
</dbReference>
<dbReference type="Pfam" id="PF00528">
    <property type="entry name" value="BPD_transp_1"/>
    <property type="match status" value="1"/>
</dbReference>
<comment type="similarity">
    <text evidence="2">Belongs to the binding-protein-dependent transport system permease family. CysTW subfamily.</text>
</comment>
<dbReference type="Proteomes" id="UP000192140">
    <property type="component" value="Unassembled WGS sequence"/>
</dbReference>
<dbReference type="EMBL" id="FCNP01000001">
    <property type="protein sequence ID" value="CVI54352.1"/>
    <property type="molecule type" value="Genomic_DNA"/>
</dbReference>
<dbReference type="SUPFAM" id="SSF161098">
    <property type="entry name" value="MetI-like"/>
    <property type="match status" value="1"/>
</dbReference>
<feature type="transmembrane region" description="Helical" evidence="8">
    <location>
        <begin position="26"/>
        <end position="44"/>
    </location>
</feature>
<gene>
    <name evidence="10" type="ORF">AGR7A_Cc10060</name>
</gene>
<evidence type="ECO:0000313" key="10">
    <source>
        <dbReference type="EMBL" id="CVI54352.1"/>
    </source>
</evidence>
<keyword evidence="4" id="KW-1003">Cell membrane</keyword>
<dbReference type="AlphaFoldDB" id="A0A1S7TID8"/>
<protein>
    <submittedName>
        <fullName evidence="10">ABC transporter (Permease protein)</fullName>
    </submittedName>
</protein>
<accession>A0A1S7TID8</accession>
<keyword evidence="7 8" id="KW-0472">Membrane</keyword>
<sequence length="299" mass="32500">MIGLATTSKGEHRNSGASPLLRSAELLLPSMLLILFGLGLPLVLMARYSLAIFEPGAYDISGYSLINYTSFFSDPFYLQILGRTLLVAFCCTVLCLVFGVPAAYLISRIGSRFLRTILLLAMIIPLLLGNGVRSAGWMMLLSDGGMINSLLRGIGLVDEPIRMLYTGYAVVISLLALTLPFMIISLQSVFESLGRAYEEAALTMGAGPWRTFFRVTLPLAMPGIFSGCLLCFVQGMNAYASPVLLGGPQFQMMAPKVYEQAIKINNWPLSATLAFVLMGVTLILTVISSLRLQKRYGAL</sequence>
<comment type="caution">
    <text evidence="10">The sequence shown here is derived from an EMBL/GenBank/DDBJ whole genome shotgun (WGS) entry which is preliminary data.</text>
</comment>
<feature type="transmembrane region" description="Helical" evidence="8">
    <location>
        <begin position="165"/>
        <end position="190"/>
    </location>
</feature>
<evidence type="ECO:0000256" key="8">
    <source>
        <dbReference type="RuleBase" id="RU363032"/>
    </source>
</evidence>
<keyword evidence="11" id="KW-1185">Reference proteome</keyword>
<keyword evidence="5 8" id="KW-0812">Transmembrane</keyword>
<reference evidence="10" key="1">
    <citation type="submission" date="2016-01" db="EMBL/GenBank/DDBJ databases">
        <authorList>
            <person name="Regsiter A."/>
            <person name="william w."/>
        </authorList>
    </citation>
    <scope>NUCLEOTIDE SEQUENCE</scope>
    <source>
        <strain evidence="10">NCPPB 1641</strain>
    </source>
</reference>
<organism evidence="10 11">
    <name type="scientific">Agrobacterium deltaense NCPPB 1641</name>
    <dbReference type="NCBI Taxonomy" id="1183425"/>
    <lineage>
        <taxon>Bacteria</taxon>
        <taxon>Pseudomonadati</taxon>
        <taxon>Pseudomonadota</taxon>
        <taxon>Alphaproteobacteria</taxon>
        <taxon>Hyphomicrobiales</taxon>
        <taxon>Rhizobiaceae</taxon>
        <taxon>Rhizobium/Agrobacterium group</taxon>
        <taxon>Agrobacterium</taxon>
    </lineage>
</organism>
<evidence type="ECO:0000256" key="3">
    <source>
        <dbReference type="ARBA" id="ARBA00022448"/>
    </source>
</evidence>
<dbReference type="CDD" id="cd06261">
    <property type="entry name" value="TM_PBP2"/>
    <property type="match status" value="1"/>
</dbReference>
<evidence type="ECO:0000256" key="7">
    <source>
        <dbReference type="ARBA" id="ARBA00023136"/>
    </source>
</evidence>
<dbReference type="PANTHER" id="PTHR42929:SF5">
    <property type="entry name" value="ABC TRANSPORTER PERMEASE PROTEIN"/>
    <property type="match status" value="1"/>
</dbReference>
<feature type="transmembrane region" description="Helical" evidence="8">
    <location>
        <begin position="85"/>
        <end position="106"/>
    </location>
</feature>
<evidence type="ECO:0000259" key="9">
    <source>
        <dbReference type="PROSITE" id="PS50928"/>
    </source>
</evidence>
<dbReference type="Gene3D" id="1.10.3720.10">
    <property type="entry name" value="MetI-like"/>
    <property type="match status" value="1"/>
</dbReference>
<keyword evidence="6 8" id="KW-1133">Transmembrane helix</keyword>
<feature type="domain" description="ABC transmembrane type-1" evidence="9">
    <location>
        <begin position="81"/>
        <end position="288"/>
    </location>
</feature>
<dbReference type="GO" id="GO:0055085">
    <property type="term" value="P:transmembrane transport"/>
    <property type="evidence" value="ECO:0007669"/>
    <property type="project" value="InterPro"/>
</dbReference>
<comment type="subcellular location">
    <subcellularLocation>
        <location evidence="1 8">Cell membrane</location>
        <topology evidence="1 8">Multi-pass membrane protein</topology>
    </subcellularLocation>
</comment>
<evidence type="ECO:0000256" key="2">
    <source>
        <dbReference type="ARBA" id="ARBA00007069"/>
    </source>
</evidence>
<feature type="transmembrane region" description="Helical" evidence="8">
    <location>
        <begin position="267"/>
        <end position="287"/>
    </location>
</feature>
<name>A0A1S7TID8_9HYPH</name>
<keyword evidence="3 8" id="KW-0813">Transport</keyword>
<dbReference type="PROSITE" id="PS50928">
    <property type="entry name" value="ABC_TM1"/>
    <property type="match status" value="1"/>
</dbReference>
<dbReference type="GO" id="GO:0005886">
    <property type="term" value="C:plasma membrane"/>
    <property type="evidence" value="ECO:0007669"/>
    <property type="project" value="UniProtKB-SubCell"/>
</dbReference>
<feature type="transmembrane region" description="Helical" evidence="8">
    <location>
        <begin position="211"/>
        <end position="235"/>
    </location>
</feature>
<evidence type="ECO:0000256" key="1">
    <source>
        <dbReference type="ARBA" id="ARBA00004651"/>
    </source>
</evidence>
<dbReference type="RefSeq" id="WP_020808420.1">
    <property type="nucleotide sequence ID" value="NZ_LT009775.1"/>
</dbReference>